<reference evidence="1" key="1">
    <citation type="journal article" date="2013" name="Environ. Microbiol.">
        <title>Microbiota from the distal guts of lean and obese adolescents exhibit partial functional redundancy besides clear differences in community structure.</title>
        <authorList>
            <person name="Ferrer M."/>
            <person name="Ruiz A."/>
            <person name="Lanza F."/>
            <person name="Haange S.B."/>
            <person name="Oberbach A."/>
            <person name="Till H."/>
            <person name="Bargiela R."/>
            <person name="Campoy C."/>
            <person name="Segura M.T."/>
            <person name="Richter M."/>
            <person name="von Bergen M."/>
            <person name="Seifert J."/>
            <person name="Suarez A."/>
        </authorList>
    </citation>
    <scope>NUCLEOTIDE SEQUENCE</scope>
</reference>
<sequence>KLRRVKQFMEWCAQGSETYPQRHALFVQQAERVEAEIARLQKSLDMIRFKCWYYEQAMRDGSEDRVHAMLPDQLPPDIQPIYDHAHET</sequence>
<comment type="caution">
    <text evidence="1">The sequence shown here is derived from an EMBL/GenBank/DDBJ whole genome shotgun (WGS) entry which is preliminary data.</text>
</comment>
<evidence type="ECO:0000313" key="1">
    <source>
        <dbReference type="EMBL" id="EKC49026.1"/>
    </source>
</evidence>
<proteinExistence type="predicted"/>
<feature type="non-terminal residue" evidence="1">
    <location>
        <position position="1"/>
    </location>
</feature>
<dbReference type="EMBL" id="AJWZ01010240">
    <property type="protein sequence ID" value="EKC49026.1"/>
    <property type="molecule type" value="Genomic_DNA"/>
</dbReference>
<dbReference type="InterPro" id="IPR009061">
    <property type="entry name" value="DNA-bd_dom_put_sf"/>
</dbReference>
<gene>
    <name evidence="1" type="ORF">OBE_14858</name>
</gene>
<dbReference type="AlphaFoldDB" id="K1SP19"/>
<accession>K1SP19</accession>
<protein>
    <submittedName>
        <fullName evidence="1">Transcriptional regulator, MerR family</fullName>
    </submittedName>
</protein>
<dbReference type="Gene3D" id="1.10.1660.10">
    <property type="match status" value="1"/>
</dbReference>
<organism evidence="1">
    <name type="scientific">human gut metagenome</name>
    <dbReference type="NCBI Taxonomy" id="408170"/>
    <lineage>
        <taxon>unclassified sequences</taxon>
        <taxon>metagenomes</taxon>
        <taxon>organismal metagenomes</taxon>
    </lineage>
</organism>
<name>K1SP19_9ZZZZ</name>
<dbReference type="SUPFAM" id="SSF46955">
    <property type="entry name" value="Putative DNA-binding domain"/>
    <property type="match status" value="1"/>
</dbReference>